<accession>A0ABP7L734</accession>
<comment type="caution">
    <text evidence="2">The sequence shown here is derived from an EMBL/GenBank/DDBJ whole genome shotgun (WGS) entry which is preliminary data.</text>
</comment>
<dbReference type="EMBL" id="BAAAZA010000034">
    <property type="protein sequence ID" value="GAA3895323.1"/>
    <property type="molecule type" value="Genomic_DNA"/>
</dbReference>
<proteinExistence type="predicted"/>
<dbReference type="Proteomes" id="UP001501563">
    <property type="component" value="Unassembled WGS sequence"/>
</dbReference>
<feature type="region of interest" description="Disordered" evidence="1">
    <location>
        <begin position="42"/>
        <end position="77"/>
    </location>
</feature>
<organism evidence="2 3">
    <name type="scientific">Streptomyces lannensis</name>
    <dbReference type="NCBI Taxonomy" id="766498"/>
    <lineage>
        <taxon>Bacteria</taxon>
        <taxon>Bacillati</taxon>
        <taxon>Actinomycetota</taxon>
        <taxon>Actinomycetes</taxon>
        <taxon>Kitasatosporales</taxon>
        <taxon>Streptomycetaceae</taxon>
        <taxon>Streptomyces</taxon>
    </lineage>
</organism>
<evidence type="ECO:0000313" key="3">
    <source>
        <dbReference type="Proteomes" id="UP001501563"/>
    </source>
</evidence>
<dbReference type="RefSeq" id="WP_345553498.1">
    <property type="nucleotide sequence ID" value="NZ_BAAAZA010000034.1"/>
</dbReference>
<protein>
    <submittedName>
        <fullName evidence="2">Uncharacterized protein</fullName>
    </submittedName>
</protein>
<keyword evidence="3" id="KW-1185">Reference proteome</keyword>
<evidence type="ECO:0000256" key="1">
    <source>
        <dbReference type="SAM" id="MobiDB-lite"/>
    </source>
</evidence>
<reference evidence="3" key="1">
    <citation type="journal article" date="2019" name="Int. J. Syst. Evol. Microbiol.">
        <title>The Global Catalogue of Microorganisms (GCM) 10K type strain sequencing project: providing services to taxonomists for standard genome sequencing and annotation.</title>
        <authorList>
            <consortium name="The Broad Institute Genomics Platform"/>
            <consortium name="The Broad Institute Genome Sequencing Center for Infectious Disease"/>
            <person name="Wu L."/>
            <person name="Ma J."/>
        </authorList>
    </citation>
    <scope>NUCLEOTIDE SEQUENCE [LARGE SCALE GENOMIC DNA]</scope>
    <source>
        <strain evidence="3">JCM 16578</strain>
    </source>
</reference>
<name>A0ABP7L734_9ACTN</name>
<evidence type="ECO:0000313" key="2">
    <source>
        <dbReference type="EMBL" id="GAA3895323.1"/>
    </source>
</evidence>
<sequence length="77" mass="8054">MITGKHLAYPLMVVALARVSTGTARYRLGASPHRLEGLERLLPYPAGGASNPPQSAQPGVDPVLATSDGGDWQKEGT</sequence>
<gene>
    <name evidence="2" type="ORF">GCM10022207_74370</name>
</gene>